<evidence type="ECO:0000256" key="1">
    <source>
        <dbReference type="SAM" id="MobiDB-lite"/>
    </source>
</evidence>
<evidence type="ECO:0000313" key="2">
    <source>
        <dbReference type="EMBL" id="GAI38311.1"/>
    </source>
</evidence>
<protein>
    <submittedName>
        <fullName evidence="2">Uncharacterized protein</fullName>
    </submittedName>
</protein>
<organism evidence="2">
    <name type="scientific">marine sediment metagenome</name>
    <dbReference type="NCBI Taxonomy" id="412755"/>
    <lineage>
        <taxon>unclassified sequences</taxon>
        <taxon>metagenomes</taxon>
        <taxon>ecological metagenomes</taxon>
    </lineage>
</organism>
<comment type="caution">
    <text evidence="2">The sequence shown here is derived from an EMBL/GenBank/DDBJ whole genome shotgun (WGS) entry which is preliminary data.</text>
</comment>
<proteinExistence type="predicted"/>
<gene>
    <name evidence="2" type="ORF">S06H3_44287</name>
</gene>
<dbReference type="EMBL" id="BARV01027526">
    <property type="protein sequence ID" value="GAI38311.1"/>
    <property type="molecule type" value="Genomic_DNA"/>
</dbReference>
<feature type="region of interest" description="Disordered" evidence="1">
    <location>
        <begin position="45"/>
        <end position="72"/>
    </location>
</feature>
<sequence>MTKEEVEAQIRETEKKLRELKQKEAFKKETAEQLEAIEEIKELKEKGELTGPGGFEANGLKPEGGDIHGTPGVKKAAEIQTPSGNQRGIIILWDDNHVTMALGDENGHGSAYTTSKPEGSRVFYMSQAWAAGLGHKIKTIPME</sequence>
<accession>X1P769</accession>
<dbReference type="AlphaFoldDB" id="X1P769"/>
<name>X1P769_9ZZZZ</name>
<reference evidence="2" key="1">
    <citation type="journal article" date="2014" name="Front. Microbiol.">
        <title>High frequency of phylogenetically diverse reductive dehalogenase-homologous genes in deep subseafloor sedimentary metagenomes.</title>
        <authorList>
            <person name="Kawai M."/>
            <person name="Futagami T."/>
            <person name="Toyoda A."/>
            <person name="Takaki Y."/>
            <person name="Nishi S."/>
            <person name="Hori S."/>
            <person name="Arai W."/>
            <person name="Tsubouchi T."/>
            <person name="Morono Y."/>
            <person name="Uchiyama I."/>
            <person name="Ito T."/>
            <person name="Fujiyama A."/>
            <person name="Inagaki F."/>
            <person name="Takami H."/>
        </authorList>
    </citation>
    <scope>NUCLEOTIDE SEQUENCE</scope>
    <source>
        <strain evidence="2">Expedition CK06-06</strain>
    </source>
</reference>